<name>A0AAV7SDS2_PLEWA</name>
<proteinExistence type="predicted"/>
<dbReference type="EMBL" id="JANPWB010000008">
    <property type="protein sequence ID" value="KAJ1162594.1"/>
    <property type="molecule type" value="Genomic_DNA"/>
</dbReference>
<dbReference type="AlphaFoldDB" id="A0AAV7SDS2"/>
<organism evidence="2 3">
    <name type="scientific">Pleurodeles waltl</name>
    <name type="common">Iberian ribbed newt</name>
    <dbReference type="NCBI Taxonomy" id="8319"/>
    <lineage>
        <taxon>Eukaryota</taxon>
        <taxon>Metazoa</taxon>
        <taxon>Chordata</taxon>
        <taxon>Craniata</taxon>
        <taxon>Vertebrata</taxon>
        <taxon>Euteleostomi</taxon>
        <taxon>Amphibia</taxon>
        <taxon>Batrachia</taxon>
        <taxon>Caudata</taxon>
        <taxon>Salamandroidea</taxon>
        <taxon>Salamandridae</taxon>
        <taxon>Pleurodelinae</taxon>
        <taxon>Pleurodeles</taxon>
    </lineage>
</organism>
<gene>
    <name evidence="2" type="ORF">NDU88_003062</name>
</gene>
<comment type="caution">
    <text evidence="2">The sequence shown here is derived from an EMBL/GenBank/DDBJ whole genome shotgun (WGS) entry which is preliminary data.</text>
</comment>
<feature type="region of interest" description="Disordered" evidence="1">
    <location>
        <begin position="1"/>
        <end position="119"/>
    </location>
</feature>
<reference evidence="2" key="1">
    <citation type="journal article" date="2022" name="bioRxiv">
        <title>Sequencing and chromosome-scale assembly of the giantPleurodeles waltlgenome.</title>
        <authorList>
            <person name="Brown T."/>
            <person name="Elewa A."/>
            <person name="Iarovenko S."/>
            <person name="Subramanian E."/>
            <person name="Araus A.J."/>
            <person name="Petzold A."/>
            <person name="Susuki M."/>
            <person name="Suzuki K.-i.T."/>
            <person name="Hayashi T."/>
            <person name="Toyoda A."/>
            <person name="Oliveira C."/>
            <person name="Osipova E."/>
            <person name="Leigh N.D."/>
            <person name="Simon A."/>
            <person name="Yun M.H."/>
        </authorList>
    </citation>
    <scope>NUCLEOTIDE SEQUENCE</scope>
    <source>
        <strain evidence="2">20211129_DDA</strain>
        <tissue evidence="2">Liver</tissue>
    </source>
</reference>
<dbReference type="Proteomes" id="UP001066276">
    <property type="component" value="Chromosome 4_2"/>
</dbReference>
<evidence type="ECO:0000256" key="1">
    <source>
        <dbReference type="SAM" id="MobiDB-lite"/>
    </source>
</evidence>
<feature type="compositionally biased region" description="Low complexity" evidence="1">
    <location>
        <begin position="9"/>
        <end position="24"/>
    </location>
</feature>
<protein>
    <submittedName>
        <fullName evidence="2">Uncharacterized protein</fullName>
    </submittedName>
</protein>
<keyword evidence="3" id="KW-1185">Reference proteome</keyword>
<evidence type="ECO:0000313" key="3">
    <source>
        <dbReference type="Proteomes" id="UP001066276"/>
    </source>
</evidence>
<accession>A0AAV7SDS2</accession>
<feature type="compositionally biased region" description="Low complexity" evidence="1">
    <location>
        <begin position="35"/>
        <end position="48"/>
    </location>
</feature>
<sequence length="237" mass="24677">MPRRPNPQGSSLYSGSSVALAASGGPAGPLPRCSAGAAPLPGGPAIIKGKGRCARNQVREPSAPDSPCWAPQSKQGGYCTGKGSPASGPSCRCLHPHPGSPQSLPVTGPPPPNTRSPRLHHWLLSSVDNDASESQANPGCPFLNQQSAGSVSPTEAAILNFSPDSAAQDSGFAPRALRGLVVSHSVPEPTRTFSHTLSWDGGPQSIRMGRGERLRAGASWRGFFRHRRQATPPSQNY</sequence>
<evidence type="ECO:0000313" key="2">
    <source>
        <dbReference type="EMBL" id="KAJ1162594.1"/>
    </source>
</evidence>